<dbReference type="InterPro" id="IPR010730">
    <property type="entry name" value="HET"/>
</dbReference>
<evidence type="ECO:0000259" key="1">
    <source>
        <dbReference type="Pfam" id="PF06985"/>
    </source>
</evidence>
<dbReference type="PANTHER" id="PTHR24148">
    <property type="entry name" value="ANKYRIN REPEAT DOMAIN-CONTAINING PROTEIN 39 HOMOLOG-RELATED"/>
    <property type="match status" value="1"/>
</dbReference>
<dbReference type="OrthoDB" id="2157530at2759"/>
<sequence length="191" mass="21972">MSTSVAAEYASLREKDEIRLLDLLPGSGSEPIRCTLRHVKLSDSIQYEALSYAWGTDTDAKEILIDSKARLIRQNLWFALKYLRKRGVPRVLWIDALCINQTDDGERGHQVRQMGTIYSCATSVCVWLGLPDSSSYGAMMMLRETPTFDSMRSSFTADRFKWHSVARLFERQYWTRLWIIQEIVLAAKVNV</sequence>
<accession>A0A2J6S4L6</accession>
<name>A0A2J6S4L6_HYAVF</name>
<reference evidence="2 3" key="1">
    <citation type="submission" date="2016-04" db="EMBL/GenBank/DDBJ databases">
        <title>A degradative enzymes factory behind the ericoid mycorrhizal symbiosis.</title>
        <authorList>
            <consortium name="DOE Joint Genome Institute"/>
            <person name="Martino E."/>
            <person name="Morin E."/>
            <person name="Grelet G."/>
            <person name="Kuo A."/>
            <person name="Kohler A."/>
            <person name="Daghino S."/>
            <person name="Barry K."/>
            <person name="Choi C."/>
            <person name="Cichocki N."/>
            <person name="Clum A."/>
            <person name="Copeland A."/>
            <person name="Hainaut M."/>
            <person name="Haridas S."/>
            <person name="Labutti K."/>
            <person name="Lindquist E."/>
            <person name="Lipzen A."/>
            <person name="Khouja H.-R."/>
            <person name="Murat C."/>
            <person name="Ohm R."/>
            <person name="Olson A."/>
            <person name="Spatafora J."/>
            <person name="Veneault-Fourrey C."/>
            <person name="Henrissat B."/>
            <person name="Grigoriev I."/>
            <person name="Martin F."/>
            <person name="Perotto S."/>
        </authorList>
    </citation>
    <scope>NUCLEOTIDE SEQUENCE [LARGE SCALE GENOMIC DNA]</scope>
    <source>
        <strain evidence="2 3">F</strain>
    </source>
</reference>
<dbReference type="AlphaFoldDB" id="A0A2J6S4L6"/>
<gene>
    <name evidence="2" type="ORF">L207DRAFT_419770</name>
</gene>
<dbReference type="EMBL" id="KZ613940">
    <property type="protein sequence ID" value="PMD45712.1"/>
    <property type="molecule type" value="Genomic_DNA"/>
</dbReference>
<dbReference type="STRING" id="1149755.A0A2J6S4L6"/>
<feature type="domain" description="Heterokaryon incompatibility" evidence="1">
    <location>
        <begin position="47"/>
        <end position="182"/>
    </location>
</feature>
<protein>
    <submittedName>
        <fullName evidence="2">HET-domain-containing protein</fullName>
    </submittedName>
</protein>
<evidence type="ECO:0000313" key="2">
    <source>
        <dbReference type="EMBL" id="PMD45712.1"/>
    </source>
</evidence>
<keyword evidence="3" id="KW-1185">Reference proteome</keyword>
<dbReference type="Proteomes" id="UP000235786">
    <property type="component" value="Unassembled WGS sequence"/>
</dbReference>
<proteinExistence type="predicted"/>
<dbReference type="Pfam" id="PF06985">
    <property type="entry name" value="HET"/>
    <property type="match status" value="1"/>
</dbReference>
<organism evidence="2 3">
    <name type="scientific">Hyaloscypha variabilis (strain UAMH 11265 / GT02V1 / F)</name>
    <name type="common">Meliniomyces variabilis</name>
    <dbReference type="NCBI Taxonomy" id="1149755"/>
    <lineage>
        <taxon>Eukaryota</taxon>
        <taxon>Fungi</taxon>
        <taxon>Dikarya</taxon>
        <taxon>Ascomycota</taxon>
        <taxon>Pezizomycotina</taxon>
        <taxon>Leotiomycetes</taxon>
        <taxon>Helotiales</taxon>
        <taxon>Hyaloscyphaceae</taxon>
        <taxon>Hyaloscypha</taxon>
        <taxon>Hyaloscypha variabilis</taxon>
    </lineage>
</organism>
<feature type="non-terminal residue" evidence="2">
    <location>
        <position position="191"/>
    </location>
</feature>
<evidence type="ECO:0000313" key="3">
    <source>
        <dbReference type="Proteomes" id="UP000235786"/>
    </source>
</evidence>
<dbReference type="InterPro" id="IPR052895">
    <property type="entry name" value="HetReg/Transcr_Mod"/>
</dbReference>
<dbReference type="PANTHER" id="PTHR24148:SF64">
    <property type="entry name" value="HETEROKARYON INCOMPATIBILITY DOMAIN-CONTAINING PROTEIN"/>
    <property type="match status" value="1"/>
</dbReference>